<keyword evidence="3" id="KW-0808">Transferase</keyword>
<gene>
    <name evidence="3" type="ORF">FQP86_17765</name>
</gene>
<feature type="domain" description="RNase H type-1" evidence="1">
    <location>
        <begin position="1"/>
        <end position="57"/>
    </location>
</feature>
<feature type="domain" description="Integrase zinc-binding" evidence="2">
    <location>
        <begin position="148"/>
        <end position="201"/>
    </location>
</feature>
<evidence type="ECO:0000313" key="4">
    <source>
        <dbReference type="Proteomes" id="UP000319941"/>
    </source>
</evidence>
<evidence type="ECO:0000259" key="2">
    <source>
        <dbReference type="Pfam" id="PF17921"/>
    </source>
</evidence>
<keyword evidence="3" id="KW-0548">Nucleotidyltransferase</keyword>
<keyword evidence="3" id="KW-0695">RNA-directed DNA polymerase</keyword>
<dbReference type="GO" id="GO:0003676">
    <property type="term" value="F:nucleic acid binding"/>
    <property type="evidence" value="ECO:0007669"/>
    <property type="project" value="InterPro"/>
</dbReference>
<dbReference type="Proteomes" id="UP000319941">
    <property type="component" value="Unassembled WGS sequence"/>
</dbReference>
<feature type="non-terminal residue" evidence="3">
    <location>
        <position position="219"/>
    </location>
</feature>
<comment type="caution">
    <text evidence="3">The sequence shown here is derived from an EMBL/GenBank/DDBJ whole genome shotgun (WGS) entry which is preliminary data.</text>
</comment>
<reference evidence="3 4" key="1">
    <citation type="submission" date="2019-07" db="EMBL/GenBank/DDBJ databases">
        <title>Diversity of Bacteria from Kongsfjorden, Arctic.</title>
        <authorList>
            <person name="Yu Y."/>
        </authorList>
    </citation>
    <scope>NUCLEOTIDE SEQUENCE [LARGE SCALE GENOMIC DNA]</scope>
    <source>
        <strain evidence="3 4">SM1923</strain>
    </source>
</reference>
<name>A0A558HBQ1_9GAMM</name>
<dbReference type="PANTHER" id="PTHR48475:SF2">
    <property type="entry name" value="RIBONUCLEASE H"/>
    <property type="match status" value="1"/>
</dbReference>
<dbReference type="Gene3D" id="1.10.340.70">
    <property type="match status" value="1"/>
</dbReference>
<dbReference type="PANTHER" id="PTHR48475">
    <property type="entry name" value="RIBONUCLEASE H"/>
    <property type="match status" value="1"/>
</dbReference>
<evidence type="ECO:0000313" key="3">
    <source>
        <dbReference type="EMBL" id="TVU66560.1"/>
    </source>
</evidence>
<dbReference type="RefSeq" id="WP_144728141.1">
    <property type="nucleotide sequence ID" value="NZ_CAWOWR010000140.1"/>
</dbReference>
<dbReference type="Pfam" id="PF13456">
    <property type="entry name" value="RVT_3"/>
    <property type="match status" value="1"/>
</dbReference>
<dbReference type="SUPFAM" id="SSF53098">
    <property type="entry name" value="Ribonuclease H-like"/>
    <property type="match status" value="1"/>
</dbReference>
<dbReference type="Gene3D" id="3.30.420.10">
    <property type="entry name" value="Ribonuclease H-like superfamily/Ribonuclease H"/>
    <property type="match status" value="1"/>
</dbReference>
<evidence type="ECO:0000259" key="1">
    <source>
        <dbReference type="Pfam" id="PF13456"/>
    </source>
</evidence>
<dbReference type="InterPro" id="IPR036397">
    <property type="entry name" value="RNaseH_sf"/>
</dbReference>
<dbReference type="Pfam" id="PF17921">
    <property type="entry name" value="Integrase_H2C2"/>
    <property type="match status" value="1"/>
</dbReference>
<sequence length="219" mass="25330">CDSQLVVNHISTEYEAKETRMIAYLDEARKLIEKFRNCTIHQIPRAENSWADALAKLGSSVENKVPRTIPIEFLEQPSIGTEKEVNQVRASPSWMDPIFNFLTMGEIPSDKLEARRLRVRAARYVVLNDTLYKKGYSQPYLRCLRNDEAEYVMREIHEGICGNHSGSRALALKILRQGYFWPTIKEDSKEYTRRCDKCQRFAAVSKRPAEELTPMSGPW</sequence>
<dbReference type="GO" id="GO:0004523">
    <property type="term" value="F:RNA-DNA hybrid ribonuclease activity"/>
    <property type="evidence" value="ECO:0007669"/>
    <property type="project" value="InterPro"/>
</dbReference>
<dbReference type="InterPro" id="IPR041588">
    <property type="entry name" value="Integrase_H2C2"/>
</dbReference>
<dbReference type="EMBL" id="VNFH01000077">
    <property type="protein sequence ID" value="TVU66560.1"/>
    <property type="molecule type" value="Genomic_DNA"/>
</dbReference>
<keyword evidence="4" id="KW-1185">Reference proteome</keyword>
<dbReference type="OrthoDB" id="5296884at2"/>
<dbReference type="AlphaFoldDB" id="A0A558HBQ1"/>
<proteinExistence type="predicted"/>
<dbReference type="GO" id="GO:0003964">
    <property type="term" value="F:RNA-directed DNA polymerase activity"/>
    <property type="evidence" value="ECO:0007669"/>
    <property type="project" value="UniProtKB-KW"/>
</dbReference>
<dbReference type="InterPro" id="IPR012337">
    <property type="entry name" value="RNaseH-like_sf"/>
</dbReference>
<accession>A0A558HBQ1</accession>
<feature type="non-terminal residue" evidence="3">
    <location>
        <position position="1"/>
    </location>
</feature>
<organism evidence="3 4">
    <name type="scientific">Cobetia crustatorum</name>
    <dbReference type="NCBI Taxonomy" id="553385"/>
    <lineage>
        <taxon>Bacteria</taxon>
        <taxon>Pseudomonadati</taxon>
        <taxon>Pseudomonadota</taxon>
        <taxon>Gammaproteobacteria</taxon>
        <taxon>Oceanospirillales</taxon>
        <taxon>Halomonadaceae</taxon>
        <taxon>Cobetia</taxon>
    </lineage>
</organism>
<protein>
    <submittedName>
        <fullName evidence="3">Reverse transcriptase-like protein</fullName>
    </submittedName>
</protein>
<dbReference type="InterPro" id="IPR002156">
    <property type="entry name" value="RNaseH_domain"/>
</dbReference>